<dbReference type="GO" id="GO:0042350">
    <property type="term" value="P:GDP-L-fucose biosynthetic process"/>
    <property type="evidence" value="ECO:0007669"/>
    <property type="project" value="UniProtKB-ARBA"/>
</dbReference>
<organism evidence="4 5">
    <name type="scientific">Denticeps clupeoides</name>
    <name type="common">denticle herring</name>
    <dbReference type="NCBI Taxonomy" id="299321"/>
    <lineage>
        <taxon>Eukaryota</taxon>
        <taxon>Metazoa</taxon>
        <taxon>Chordata</taxon>
        <taxon>Craniata</taxon>
        <taxon>Vertebrata</taxon>
        <taxon>Euteleostomi</taxon>
        <taxon>Actinopterygii</taxon>
        <taxon>Neopterygii</taxon>
        <taxon>Teleostei</taxon>
        <taxon>Clupei</taxon>
        <taxon>Clupeiformes</taxon>
        <taxon>Denticipitoidei</taxon>
        <taxon>Denticipitidae</taxon>
        <taxon>Denticeps</taxon>
    </lineage>
</organism>
<dbReference type="Proteomes" id="UP000694580">
    <property type="component" value="Chromosome 13"/>
</dbReference>
<dbReference type="PANTHER" id="PTHR15045">
    <property type="entry name" value="FUCOSE-1-PHOSPHATE GUANYLYLTRANSFERASE"/>
    <property type="match status" value="1"/>
</dbReference>
<name>A0AAY4BE73_9TELE</name>
<dbReference type="InterPro" id="IPR012887">
    <property type="entry name" value="GDP_fucose_pyrophosphorylase"/>
</dbReference>
<dbReference type="Pfam" id="PF07959">
    <property type="entry name" value="Fucose_pyrophosphorylase"/>
    <property type="match status" value="1"/>
</dbReference>
<proteinExistence type="predicted"/>
<evidence type="ECO:0000313" key="5">
    <source>
        <dbReference type="Proteomes" id="UP000694580"/>
    </source>
</evidence>
<evidence type="ECO:0000313" key="4">
    <source>
        <dbReference type="Ensembl" id="ENSDCDP00010019239.1"/>
    </source>
</evidence>
<keyword evidence="1" id="KW-0808">Transferase</keyword>
<evidence type="ECO:0000256" key="1">
    <source>
        <dbReference type="ARBA" id="ARBA00022679"/>
    </source>
</evidence>
<keyword evidence="2" id="KW-0547">Nucleotide-binding</keyword>
<dbReference type="GeneTree" id="ENSGT00780000122095"/>
<feature type="domain" description="GDP-fucose pyrophosphorylase" evidence="3">
    <location>
        <begin position="99"/>
        <end position="506"/>
    </location>
</feature>
<reference evidence="4" key="2">
    <citation type="submission" date="2025-08" db="UniProtKB">
        <authorList>
            <consortium name="Ensembl"/>
        </authorList>
    </citation>
    <scope>IDENTIFICATION</scope>
</reference>
<dbReference type="AlphaFoldDB" id="A0AAY4BE73"/>
<dbReference type="GO" id="GO:0000166">
    <property type="term" value="F:nucleotide binding"/>
    <property type="evidence" value="ECO:0007669"/>
    <property type="project" value="UniProtKB-KW"/>
</dbReference>
<reference evidence="4" key="3">
    <citation type="submission" date="2025-09" db="UniProtKB">
        <authorList>
            <consortium name="Ensembl"/>
        </authorList>
    </citation>
    <scope>IDENTIFICATION</scope>
</reference>
<keyword evidence="5" id="KW-1185">Reference proteome</keyword>
<dbReference type="GO" id="GO:0016772">
    <property type="term" value="F:transferase activity, transferring phosphorus-containing groups"/>
    <property type="evidence" value="ECO:0007669"/>
    <property type="project" value="InterPro"/>
</dbReference>
<reference evidence="4 5" key="1">
    <citation type="submission" date="2020-06" db="EMBL/GenBank/DDBJ databases">
        <authorList>
            <consortium name="Wellcome Sanger Institute Data Sharing"/>
        </authorList>
    </citation>
    <scope>NUCLEOTIDE SEQUENCE [LARGE SCALE GENOMIC DNA]</scope>
</reference>
<gene>
    <name evidence="4" type="primary">FPGT</name>
</gene>
<accession>A0AAY4BE73</accession>
<dbReference type="Gene3D" id="2.160.10.10">
    <property type="entry name" value="Hexapeptide repeat proteins"/>
    <property type="match status" value="1"/>
</dbReference>
<sequence>MSEHADSALRKASEEKLRRFDRLRGKEVRPGQFWDLVIVTAADEEQRAAYEVQISEKLCRNELPLGIPYQVFADPPGPKIGNGGSTLYSFSHLEKKYGETLSSLRVILIHAGSGCLVQAHWGRSSWPCPFGDPLYQMLELKLAMYVDFPARMRPGVLVTCADDIELYSVSEDVEFNKPGFTALAHPSALSIGTTHGVFVLEPEERSEVNEMEYRLCVQFLHKPSIDEMQKSGAVCKRKQGTCREEEFVYTDSTYYMDYSTVLKLLGMLEEIGPLDCEIDAYGDFLQALGSGASIEYTNNTVNVTKRENSLVEVRQKIFYHLRGIPLNVVVLNKSKFYHIGTSEEYLLHFTGQSGLREELGLLHAAFTLCECSVGCVMHSVVHPSSVVSAGSVVEYSRIGSSVTVGHGSIVSGCWINAGLTVPPRTFMHTLAVNLNGQAGFVTVAFGTNDNLKNTVASPADLSGLVLFGTSLLECVERVGLCPESVRFSGEKLACSLWNLCLFPVCSDLQSSSSKSLEVVQALCSGSGFTLAKDTRLVSLQESLQNKSHEEMLKFRRKLYRDIVKEK</sequence>
<evidence type="ECO:0000256" key="2">
    <source>
        <dbReference type="ARBA" id="ARBA00022741"/>
    </source>
</evidence>
<dbReference type="InterPro" id="IPR011004">
    <property type="entry name" value="Trimer_LpxA-like_sf"/>
</dbReference>
<dbReference type="SUPFAM" id="SSF51161">
    <property type="entry name" value="Trimeric LpxA-like enzymes"/>
    <property type="match status" value="1"/>
</dbReference>
<protein>
    <recommendedName>
        <fullName evidence="3">GDP-fucose pyrophosphorylase domain-containing protein</fullName>
    </recommendedName>
</protein>
<dbReference type="PANTHER" id="PTHR15045:SF1">
    <property type="entry name" value="FUCOSE-1-PHOSPHATE GUANYLYLTRANSFERASE"/>
    <property type="match status" value="1"/>
</dbReference>
<evidence type="ECO:0000259" key="3">
    <source>
        <dbReference type="Pfam" id="PF07959"/>
    </source>
</evidence>
<dbReference type="Ensembl" id="ENSDCDT00010020346.1">
    <property type="protein sequence ID" value="ENSDCDP00010019239.1"/>
    <property type="gene ID" value="ENSDCDG00010008713.1"/>
</dbReference>